<feature type="non-terminal residue" evidence="1">
    <location>
        <position position="160"/>
    </location>
</feature>
<dbReference type="AlphaFoldDB" id="A0A0A9YLZ6"/>
<reference evidence="1" key="1">
    <citation type="journal article" date="2014" name="PLoS ONE">
        <title>Transcriptome-Based Identification of ABC Transporters in the Western Tarnished Plant Bug Lygus hesperus.</title>
        <authorList>
            <person name="Hull J.J."/>
            <person name="Chaney K."/>
            <person name="Geib S.M."/>
            <person name="Fabrick J.A."/>
            <person name="Brent C.S."/>
            <person name="Walsh D."/>
            <person name="Lavine L.C."/>
        </authorList>
    </citation>
    <scope>NUCLEOTIDE SEQUENCE</scope>
</reference>
<reference evidence="1" key="2">
    <citation type="submission" date="2014-07" db="EMBL/GenBank/DDBJ databases">
        <authorList>
            <person name="Hull J."/>
        </authorList>
    </citation>
    <scope>NUCLEOTIDE SEQUENCE</scope>
</reference>
<organism evidence="1">
    <name type="scientific">Lygus hesperus</name>
    <name type="common">Western plant bug</name>
    <dbReference type="NCBI Taxonomy" id="30085"/>
    <lineage>
        <taxon>Eukaryota</taxon>
        <taxon>Metazoa</taxon>
        <taxon>Ecdysozoa</taxon>
        <taxon>Arthropoda</taxon>
        <taxon>Hexapoda</taxon>
        <taxon>Insecta</taxon>
        <taxon>Pterygota</taxon>
        <taxon>Neoptera</taxon>
        <taxon>Paraneoptera</taxon>
        <taxon>Hemiptera</taxon>
        <taxon>Heteroptera</taxon>
        <taxon>Panheteroptera</taxon>
        <taxon>Cimicomorpha</taxon>
        <taxon>Miridae</taxon>
        <taxon>Mirini</taxon>
        <taxon>Lygus</taxon>
    </lineage>
</organism>
<name>A0A0A9YLZ6_LYGHE</name>
<accession>A0A0A9YLZ6</accession>
<dbReference type="EMBL" id="GBHO01010978">
    <property type="protein sequence ID" value="JAG32626.1"/>
    <property type="molecule type" value="Transcribed_RNA"/>
</dbReference>
<feature type="non-terminal residue" evidence="1">
    <location>
        <position position="1"/>
    </location>
</feature>
<proteinExistence type="predicted"/>
<evidence type="ECO:0000313" key="1">
    <source>
        <dbReference type="EMBL" id="JAG32626.1"/>
    </source>
</evidence>
<protein>
    <submittedName>
        <fullName evidence="1">Cysteine-rich motor neuron 1 protein</fullName>
    </submittedName>
</protein>
<sequence>RAAMRLRRLQLPDSSVRNGSTLTVLSYSPHVFPSCCDEVVCIVQMCPQDSSPLPDGTCVCLPICQIPPCLPGTLPKVKVKARGIPGDCCDQVECVAPPREDCPPGMTKAPDGTCICDVNQCPAPLQCPAGYTPMVHSEGTGIIGDCCPDYFCAPNLPQCP</sequence>
<gene>
    <name evidence="1" type="primary">CRIM1_7</name>
    <name evidence="1" type="ORF">CM83_98691</name>
</gene>